<dbReference type="GO" id="GO:0003723">
    <property type="term" value="F:RNA binding"/>
    <property type="evidence" value="ECO:0007669"/>
    <property type="project" value="TreeGrafter"/>
</dbReference>
<dbReference type="EnsemblMetazoa" id="Aqu2.1.44080_001">
    <property type="protein sequence ID" value="Aqu2.1.44080_001"/>
    <property type="gene ID" value="Aqu2.1.44080"/>
</dbReference>
<dbReference type="InterPro" id="IPR000467">
    <property type="entry name" value="G_patch_dom"/>
</dbReference>
<dbReference type="STRING" id="400682.A0A1X7VW32"/>
<dbReference type="Proteomes" id="UP000007879">
    <property type="component" value="Unassembled WGS sequence"/>
</dbReference>
<feature type="region of interest" description="Disordered" evidence="2">
    <location>
        <begin position="650"/>
        <end position="730"/>
    </location>
</feature>
<dbReference type="EnsemblMetazoa" id="XM_019993609.1">
    <property type="protein sequence ID" value="XP_019849168.1"/>
    <property type="gene ID" value="LOC100632857"/>
</dbReference>
<accession>A0A1X7VW32</accession>
<dbReference type="GO" id="GO:0005634">
    <property type="term" value="C:nucleus"/>
    <property type="evidence" value="ECO:0007669"/>
    <property type="project" value="TreeGrafter"/>
</dbReference>
<organism evidence="4">
    <name type="scientific">Amphimedon queenslandica</name>
    <name type="common">Sponge</name>
    <dbReference type="NCBI Taxonomy" id="400682"/>
    <lineage>
        <taxon>Eukaryota</taxon>
        <taxon>Metazoa</taxon>
        <taxon>Porifera</taxon>
        <taxon>Demospongiae</taxon>
        <taxon>Heteroscleromorpha</taxon>
        <taxon>Haplosclerida</taxon>
        <taxon>Niphatidae</taxon>
        <taxon>Amphimedon</taxon>
    </lineage>
</organism>
<dbReference type="Pfam" id="PF01585">
    <property type="entry name" value="G-patch"/>
    <property type="match status" value="1"/>
</dbReference>
<evidence type="ECO:0000313" key="5">
    <source>
        <dbReference type="Proteomes" id="UP000007879"/>
    </source>
</evidence>
<feature type="compositionally biased region" description="Basic and acidic residues" evidence="2">
    <location>
        <begin position="577"/>
        <end position="587"/>
    </location>
</feature>
<keyword evidence="5" id="KW-1185">Reference proteome</keyword>
<dbReference type="PANTHER" id="PTHR13384">
    <property type="entry name" value="G PATCH DOMAIN-CONTAINING PROTEIN 1"/>
    <property type="match status" value="1"/>
</dbReference>
<feature type="compositionally biased region" description="Polar residues" evidence="2">
    <location>
        <begin position="387"/>
        <end position="401"/>
    </location>
</feature>
<dbReference type="Pfam" id="PF07713">
    <property type="entry name" value="DUF1604"/>
    <property type="match status" value="1"/>
</dbReference>
<protein>
    <recommendedName>
        <fullName evidence="3">G-patch domain-containing protein</fullName>
    </recommendedName>
</protein>
<sequence>MADLRRHDDSDEETFVRTGKAFKILETDEDIVKAKEKKAKEQYVLDKQGRRRFHGAFTGGFSAGYFNTVGTKEGWSPAVFSSSRSSKVASKRQRPEDFMDEEDLDVFGIAPRLVSTREDFEKEKSSFSASKATPSVIPGAPPLQDLVIPTRSTIGARLLKSMGWKEGQGVGPKIAPESEGHKVYGCSLPGASDSNDFMFAPKDIAPWKQLTFKDNTHGIGYKGMMDAEVLSSSTFTKDLYGMSGQAFGVGALEEDDDDIYSQESLTAYSHTLSSEQELSGSLKYGWTGAISSELWSLAAFVKVRHGNILKKYPPPYVPKDFVPIHKFTTTAIEVSQTGLPLSAYERQNIVSDQSKKSVFDYVSSEDKKKIDNIISQSKSDNKKKAQQSRSTTNQPHTQVNRTAPLSAVGQTMISGDYQPFCDSPAKQLRYEQYLSGKRKFNDSETSSFTEWERKKELDEFSRKARLLKPLSTALSDKFTRGVTADVQDDKNENDEDASEAAKIGLFGVMTREQFDWYPHRVICKRFNVPDPYPNSEIVGVPAAVAPVSSNKVLHFESSSAVDVVQEEEEEDEEEKEKEEQEDHNLEEKEMEDLQADVERPPMETFVSIFADASSDTEEAIASNDEPQIQEKKWKNLSDIVPVVQPLPQALPPMASTTPATVKNSTKVVETAQDDNLSTQEVFGPPLPPNFTENEEKFSSSHTTHDHHKHHKRKSSSSHKKEKHKRKHSRH</sequence>
<feature type="compositionally biased region" description="Acidic residues" evidence="2">
    <location>
        <begin position="564"/>
        <end position="576"/>
    </location>
</feature>
<evidence type="ECO:0000256" key="1">
    <source>
        <dbReference type="ARBA" id="ARBA00008600"/>
    </source>
</evidence>
<dbReference type="InterPro" id="IPR011666">
    <property type="entry name" value="DUF1604"/>
</dbReference>
<dbReference type="PANTHER" id="PTHR13384:SF19">
    <property type="entry name" value="G PATCH DOMAIN-CONTAINING PROTEIN 1"/>
    <property type="match status" value="1"/>
</dbReference>
<feature type="compositionally biased region" description="Basic residues" evidence="2">
    <location>
        <begin position="704"/>
        <end position="730"/>
    </location>
</feature>
<feature type="region of interest" description="Disordered" evidence="2">
    <location>
        <begin position="558"/>
        <end position="600"/>
    </location>
</feature>
<dbReference type="AlphaFoldDB" id="A0A1X7VW32"/>
<reference evidence="4" key="2">
    <citation type="submission" date="2017-05" db="UniProtKB">
        <authorList>
            <consortium name="EnsemblMetazoa"/>
        </authorList>
    </citation>
    <scope>IDENTIFICATION</scope>
</reference>
<feature type="compositionally biased region" description="Polar residues" evidence="2">
    <location>
        <begin position="654"/>
        <end position="680"/>
    </location>
</feature>
<dbReference type="eggNOG" id="KOG2138">
    <property type="taxonomic scope" value="Eukaryota"/>
</dbReference>
<comment type="similarity">
    <text evidence="1">Belongs to the GPATCH1 family.</text>
</comment>
<feature type="domain" description="G-patch" evidence="3">
    <location>
        <begin position="151"/>
        <end position="171"/>
    </location>
</feature>
<dbReference type="InParanoid" id="A0A1X7VW32"/>
<dbReference type="OrthoDB" id="20507at2759"/>
<feature type="region of interest" description="Disordered" evidence="2">
    <location>
        <begin position="372"/>
        <end position="401"/>
    </location>
</feature>
<dbReference type="Pfam" id="PF26093">
    <property type="entry name" value="HTH_TGH"/>
    <property type="match status" value="1"/>
</dbReference>
<reference evidence="5" key="1">
    <citation type="journal article" date="2010" name="Nature">
        <title>The Amphimedon queenslandica genome and the evolution of animal complexity.</title>
        <authorList>
            <person name="Srivastava M."/>
            <person name="Simakov O."/>
            <person name="Chapman J."/>
            <person name="Fahey B."/>
            <person name="Gauthier M.E."/>
            <person name="Mitros T."/>
            <person name="Richards G.S."/>
            <person name="Conaco C."/>
            <person name="Dacre M."/>
            <person name="Hellsten U."/>
            <person name="Larroux C."/>
            <person name="Putnam N.H."/>
            <person name="Stanke M."/>
            <person name="Adamska M."/>
            <person name="Darling A."/>
            <person name="Degnan S.M."/>
            <person name="Oakley T.H."/>
            <person name="Plachetzki D.C."/>
            <person name="Zhai Y."/>
            <person name="Adamski M."/>
            <person name="Calcino A."/>
            <person name="Cummins S.F."/>
            <person name="Goodstein D.M."/>
            <person name="Harris C."/>
            <person name="Jackson D.J."/>
            <person name="Leys S.P."/>
            <person name="Shu S."/>
            <person name="Woodcroft B.J."/>
            <person name="Vervoort M."/>
            <person name="Kosik K.S."/>
            <person name="Manning G."/>
            <person name="Degnan B.M."/>
            <person name="Rokhsar D.S."/>
        </authorList>
    </citation>
    <scope>NUCLEOTIDE SEQUENCE [LARGE SCALE GENOMIC DNA]</scope>
</reference>
<evidence type="ECO:0000256" key="2">
    <source>
        <dbReference type="SAM" id="MobiDB-lite"/>
    </source>
</evidence>
<evidence type="ECO:0000259" key="3">
    <source>
        <dbReference type="PROSITE" id="PS50174"/>
    </source>
</evidence>
<dbReference type="KEGG" id="aqu:100632857"/>
<gene>
    <name evidence="4" type="primary">100632857</name>
</gene>
<name>A0A1X7VW32_AMPQE</name>
<dbReference type="GO" id="GO:0006397">
    <property type="term" value="P:mRNA processing"/>
    <property type="evidence" value="ECO:0007669"/>
    <property type="project" value="InterPro"/>
</dbReference>
<dbReference type="PROSITE" id="PS50174">
    <property type="entry name" value="G_PATCH"/>
    <property type="match status" value="1"/>
</dbReference>
<proteinExistence type="inferred from homology"/>
<evidence type="ECO:0000313" key="4">
    <source>
        <dbReference type="EnsemblMetazoa" id="Aqu2.1.44080_001"/>
    </source>
</evidence>